<evidence type="ECO:0000259" key="6">
    <source>
        <dbReference type="PROSITE" id="PS50977"/>
    </source>
</evidence>
<dbReference type="PRINTS" id="PR00455">
    <property type="entry name" value="HTHTETR"/>
</dbReference>
<keyword evidence="4" id="KW-0804">Transcription</keyword>
<dbReference type="Gene3D" id="1.10.357.10">
    <property type="entry name" value="Tetracycline Repressor, domain 2"/>
    <property type="match status" value="1"/>
</dbReference>
<feature type="DNA-binding region" description="H-T-H motif" evidence="5">
    <location>
        <begin position="32"/>
        <end position="51"/>
    </location>
</feature>
<keyword evidence="3 5" id="KW-0238">DNA-binding</keyword>
<dbReference type="PANTHER" id="PTHR30055">
    <property type="entry name" value="HTH-TYPE TRANSCRIPTIONAL REGULATOR RUTR"/>
    <property type="match status" value="1"/>
</dbReference>
<evidence type="ECO:0000256" key="1">
    <source>
        <dbReference type="ARBA" id="ARBA00022491"/>
    </source>
</evidence>
<reference evidence="7 8" key="1">
    <citation type="submission" date="2018-01" db="EMBL/GenBank/DDBJ databases">
        <title>Draft genome Sequence of streptomyces globosus LZH-48.</title>
        <authorList>
            <person name="Ran K."/>
            <person name="Li Z."/>
            <person name="Wei S."/>
            <person name="Dong R."/>
        </authorList>
    </citation>
    <scope>NUCLEOTIDE SEQUENCE [LARGE SCALE GENOMIC DNA]</scope>
    <source>
        <strain evidence="7 8">LZH-48</strain>
    </source>
</reference>
<dbReference type="InterPro" id="IPR039538">
    <property type="entry name" value="BetI_C"/>
</dbReference>
<keyword evidence="2" id="KW-0805">Transcription regulation</keyword>
<dbReference type="SUPFAM" id="SSF46689">
    <property type="entry name" value="Homeodomain-like"/>
    <property type="match status" value="1"/>
</dbReference>
<evidence type="ECO:0000313" key="7">
    <source>
        <dbReference type="EMBL" id="AXE24917.1"/>
    </source>
</evidence>
<feature type="domain" description="HTH tetR-type" evidence="6">
    <location>
        <begin position="9"/>
        <end position="69"/>
    </location>
</feature>
<dbReference type="GO" id="GO:0000976">
    <property type="term" value="F:transcription cis-regulatory region binding"/>
    <property type="evidence" value="ECO:0007669"/>
    <property type="project" value="TreeGrafter"/>
</dbReference>
<evidence type="ECO:0000256" key="3">
    <source>
        <dbReference type="ARBA" id="ARBA00023125"/>
    </source>
</evidence>
<dbReference type="PANTHER" id="PTHR30055:SF234">
    <property type="entry name" value="HTH-TYPE TRANSCRIPTIONAL REGULATOR BETI"/>
    <property type="match status" value="1"/>
</dbReference>
<dbReference type="OrthoDB" id="3288227at2"/>
<dbReference type="Pfam" id="PF00440">
    <property type="entry name" value="TetR_N"/>
    <property type="match status" value="1"/>
</dbReference>
<dbReference type="Pfam" id="PF13977">
    <property type="entry name" value="TetR_C_6"/>
    <property type="match status" value="1"/>
</dbReference>
<proteinExistence type="predicted"/>
<name>A0A344U1Z6_9ACTN</name>
<evidence type="ECO:0000313" key="8">
    <source>
        <dbReference type="Proteomes" id="UP000252004"/>
    </source>
</evidence>
<dbReference type="RefSeq" id="WP_114056106.1">
    <property type="nucleotide sequence ID" value="NZ_CP030862.1"/>
</dbReference>
<gene>
    <name evidence="7" type="ORF">C0216_16960</name>
</gene>
<evidence type="ECO:0000256" key="4">
    <source>
        <dbReference type="ARBA" id="ARBA00023163"/>
    </source>
</evidence>
<protein>
    <submittedName>
        <fullName evidence="7">TetR/AcrR family transcriptional regulator</fullName>
    </submittedName>
</protein>
<dbReference type="SUPFAM" id="SSF48498">
    <property type="entry name" value="Tetracyclin repressor-like, C-terminal domain"/>
    <property type="match status" value="1"/>
</dbReference>
<accession>A0A344U1Z6</accession>
<dbReference type="GO" id="GO:0003700">
    <property type="term" value="F:DNA-binding transcription factor activity"/>
    <property type="evidence" value="ECO:0007669"/>
    <property type="project" value="TreeGrafter"/>
</dbReference>
<keyword evidence="8" id="KW-1185">Reference proteome</keyword>
<dbReference type="Proteomes" id="UP000252004">
    <property type="component" value="Chromosome"/>
</dbReference>
<evidence type="ECO:0000256" key="5">
    <source>
        <dbReference type="PROSITE-ProRule" id="PRU00335"/>
    </source>
</evidence>
<dbReference type="EMBL" id="CP030862">
    <property type="protein sequence ID" value="AXE24917.1"/>
    <property type="molecule type" value="Genomic_DNA"/>
</dbReference>
<dbReference type="AlphaFoldDB" id="A0A344U1Z6"/>
<organism evidence="7 8">
    <name type="scientific">Streptomyces globosus</name>
    <dbReference type="NCBI Taxonomy" id="68209"/>
    <lineage>
        <taxon>Bacteria</taxon>
        <taxon>Bacillati</taxon>
        <taxon>Actinomycetota</taxon>
        <taxon>Actinomycetes</taxon>
        <taxon>Kitasatosporales</taxon>
        <taxon>Streptomycetaceae</taxon>
        <taxon>Streptomyces</taxon>
    </lineage>
</organism>
<dbReference type="KEGG" id="sgz:C0216_16960"/>
<dbReference type="InterPro" id="IPR050109">
    <property type="entry name" value="HTH-type_TetR-like_transc_reg"/>
</dbReference>
<evidence type="ECO:0000256" key="2">
    <source>
        <dbReference type="ARBA" id="ARBA00023015"/>
    </source>
</evidence>
<dbReference type="InterPro" id="IPR036271">
    <property type="entry name" value="Tet_transcr_reg_TetR-rel_C_sf"/>
</dbReference>
<dbReference type="PROSITE" id="PS50977">
    <property type="entry name" value="HTH_TETR_2"/>
    <property type="match status" value="1"/>
</dbReference>
<dbReference type="InterPro" id="IPR009057">
    <property type="entry name" value="Homeodomain-like_sf"/>
</dbReference>
<sequence>MAPRRVDRAARREEILAAAVRVFARRGFAASRIEDVAAEAGIGKGSVYLYFSDRDELLEAAFAALAARSAALIEEALAGTGDPAERLEHLVRSVVAVLLGERDLARVLLDVWSVGRGGRPPVDMAGFYREYRGAIAMLLADAADSGAGPTVEPVAHAAVLVGAIEGCVLQWLFDSSLDLAGLVDPLLQLLIPARAKGRNP</sequence>
<keyword evidence="1" id="KW-0678">Repressor</keyword>
<dbReference type="InterPro" id="IPR001647">
    <property type="entry name" value="HTH_TetR"/>
</dbReference>